<dbReference type="RefSeq" id="WP_215435130.1">
    <property type="nucleotide sequence ID" value="NZ_AP025943.1"/>
</dbReference>
<evidence type="ECO:0000313" key="2">
    <source>
        <dbReference type="Proteomes" id="UP001062263"/>
    </source>
</evidence>
<protein>
    <recommendedName>
        <fullName evidence="3">DUF148 domain-containing protein</fullName>
    </recommendedName>
</protein>
<evidence type="ECO:0008006" key="3">
    <source>
        <dbReference type="Google" id="ProtNLM"/>
    </source>
</evidence>
<proteinExistence type="predicted"/>
<gene>
    <name evidence="1" type="ORF">Abiwalacus_24180</name>
</gene>
<organism evidence="1 2">
    <name type="scientific">Akkermansia biwaensis</name>
    <dbReference type="NCBI Taxonomy" id="2946555"/>
    <lineage>
        <taxon>Bacteria</taxon>
        <taxon>Pseudomonadati</taxon>
        <taxon>Verrucomicrobiota</taxon>
        <taxon>Verrucomicrobiia</taxon>
        <taxon>Verrucomicrobiales</taxon>
        <taxon>Akkermansiaceae</taxon>
        <taxon>Akkermansia</taxon>
    </lineage>
</organism>
<evidence type="ECO:0000313" key="1">
    <source>
        <dbReference type="EMBL" id="BDL44844.1"/>
    </source>
</evidence>
<keyword evidence="2" id="KW-1185">Reference proteome</keyword>
<name>A0ABM7ZJC3_9BACT</name>
<reference evidence="1" key="1">
    <citation type="submission" date="2022-06" db="EMBL/GenBank/DDBJ databases">
        <title>Akkermansia biwalacus sp. nov., an anaerobic mucin-degrading bacterium isolated from human intestine.</title>
        <authorList>
            <person name="Kobayashi Y."/>
            <person name="Inoue S."/>
            <person name="Kawahara T."/>
            <person name="Kohda N."/>
        </authorList>
    </citation>
    <scope>NUCLEOTIDE SEQUENCE</scope>
    <source>
        <strain evidence="1">WON2089</strain>
    </source>
</reference>
<accession>A0ABM7ZJC3</accession>
<sequence>MKNIKTIALIYALFTYCSACYGDIFKINRIGPEILEADPEVLKNLSYDPPGQDLLSNEQNREAWQTFVKTYETPVRKVQDWYNSITDKDSADAAADSFNKDVLPILKKLTGRSTDMKKQVLAIPASPEMQKFILLRILQLQSRLLVIFSPMKEERQMHSNTCYCGSKLLFETILGLTAPSSIAISQFVESRSETEEAMKATFQEPWSSVPQP</sequence>
<dbReference type="Proteomes" id="UP001062263">
    <property type="component" value="Chromosome"/>
</dbReference>
<dbReference type="EMBL" id="AP025943">
    <property type="protein sequence ID" value="BDL44844.1"/>
    <property type="molecule type" value="Genomic_DNA"/>
</dbReference>